<dbReference type="Pfam" id="PF13759">
    <property type="entry name" value="2OG-FeII_Oxy_5"/>
    <property type="match status" value="1"/>
</dbReference>
<evidence type="ECO:0000313" key="3">
    <source>
        <dbReference type="Proteomes" id="UP000240206"/>
    </source>
</evidence>
<dbReference type="Gene3D" id="2.60.120.620">
    <property type="entry name" value="q2cbj1_9rhob like domain"/>
    <property type="match status" value="1"/>
</dbReference>
<dbReference type="EMBL" id="PXVC01000009">
    <property type="protein sequence ID" value="PSI02274.1"/>
    <property type="molecule type" value="Genomic_DNA"/>
</dbReference>
<evidence type="ECO:0000256" key="1">
    <source>
        <dbReference type="SAM" id="MobiDB-lite"/>
    </source>
</evidence>
<dbReference type="InterPro" id="IPR012668">
    <property type="entry name" value="CHP02466"/>
</dbReference>
<gene>
    <name evidence="2" type="ORF">C7K08_03750</name>
</gene>
<name>A0A2P7EGE7_9SYNE</name>
<dbReference type="NCBIfam" id="TIGR02466">
    <property type="entry name" value="TIGR02466 family protein"/>
    <property type="match status" value="1"/>
</dbReference>
<dbReference type="AlphaFoldDB" id="A0A2P7EGE7"/>
<reference evidence="3" key="1">
    <citation type="submission" date="2018-03" db="EMBL/GenBank/DDBJ databases">
        <title>Ecological and genomic features of two cosmopolitan and abundant freshwater picocyanobacteria.</title>
        <authorList>
            <person name="Cabello-Yeves P.J."/>
            <person name="Picazo A."/>
            <person name="Camacho A."/>
            <person name="Callieri C."/>
            <person name="Rosselli R."/>
            <person name="Roda-Garcia J."/>
            <person name="Coutinho F.H."/>
            <person name="Rodriguez-Valera F."/>
        </authorList>
    </citation>
    <scope>NUCLEOTIDE SEQUENCE [LARGE SCALE GENOMIC DNA]</scope>
    <source>
        <strain evidence="3">Tous</strain>
    </source>
</reference>
<evidence type="ECO:0008006" key="4">
    <source>
        <dbReference type="Google" id="ProtNLM"/>
    </source>
</evidence>
<dbReference type="Proteomes" id="UP000240206">
    <property type="component" value="Unassembled WGS sequence"/>
</dbReference>
<comment type="caution">
    <text evidence="2">The sequence shown here is derived from an EMBL/GenBank/DDBJ whole genome shotgun (WGS) entry which is preliminary data.</text>
</comment>
<dbReference type="STRING" id="1910958.BTM30_06985"/>
<proteinExistence type="predicted"/>
<feature type="region of interest" description="Disordered" evidence="1">
    <location>
        <begin position="180"/>
        <end position="203"/>
    </location>
</feature>
<protein>
    <recommendedName>
        <fullName evidence="4">Fe2OG dioxygenase domain-containing protein</fullName>
    </recommendedName>
</protein>
<keyword evidence="3" id="KW-1185">Reference proteome</keyword>
<evidence type="ECO:0000313" key="2">
    <source>
        <dbReference type="EMBL" id="PSI02274.1"/>
    </source>
</evidence>
<accession>A0A2P7EGE7</accession>
<organism evidence="2 3">
    <name type="scientific">Synechococcus lacustris str. Tous</name>
    <dbReference type="NCBI Taxonomy" id="1910958"/>
    <lineage>
        <taxon>Bacteria</taxon>
        <taxon>Bacillati</taxon>
        <taxon>Cyanobacteriota</taxon>
        <taxon>Cyanophyceae</taxon>
        <taxon>Synechococcales</taxon>
        <taxon>Synechococcaceae</taxon>
        <taxon>Synechococcus</taxon>
    </lineage>
</organism>
<sequence length="203" mass="21876">MRGSAEGNSEPGCAWTGDLHGHHQIHRCQDAAWLVEQLEKYVADYLLGLGFKPGSVCVHIQRSWPVISEPGQLIGRHHHPNAHLSAVYYLSGNGSGKCGALRLFNPNPLNELIPGMAVGGQGPLEASAARSISHHDVAAHAGLLLLFPARLDHAVLENCSDNTRFSISFDLVLTAPPGPTSAEYLPPHPSLWDPLRQDGNLMP</sequence>